<feature type="region of interest" description="Disordered" evidence="2">
    <location>
        <begin position="331"/>
        <end position="368"/>
    </location>
</feature>
<dbReference type="SUPFAM" id="SSF90250">
    <property type="entry name" value="Troponin coil-coiled subunits"/>
    <property type="match status" value="1"/>
</dbReference>
<sequence>MSDEENQPVFRDGAPEAAQEEPAEQEQQNEPVADKPKHQPAFSSEDESGRNEAQIRMEEEKKKRMAKMQEEMKEYEEMRKEEREKLEAEISDLRAKREQRKQERAEEEKRLAELRAIEEQKRRAEEEERQRRKREEEARRQEEREKKKREAEERSKSQSQRNFTISKKSGSEADQGKNTGPTDQDEAKQGKSKEQLEAEKKAALEQRVQPLNIDGFGESQLQEKAKELFNKIYSLEGDKYDLEQRFKALNMEMVELSERARQNQKGGQKGSTNKVQTAPDPLAEKLSGIPPKIIMYSQYERVKDRRDFGERQELFKGPIYGVEYERIPPSSKVIITEQGPRVVGEIGENDNDQGHNQQEGDEPVATEE</sequence>
<dbReference type="GO" id="GO:0005523">
    <property type="term" value="F:tropomyosin binding"/>
    <property type="evidence" value="ECO:0007669"/>
    <property type="project" value="TreeGrafter"/>
</dbReference>
<evidence type="ECO:0000313" key="3">
    <source>
        <dbReference type="EMBL" id="PAA91050.1"/>
    </source>
</evidence>
<gene>
    <name evidence="3" type="ORF">BOX15_Mlig026126g4</name>
</gene>
<dbReference type="InterPro" id="IPR001978">
    <property type="entry name" value="Troponin"/>
</dbReference>
<dbReference type="PANTHER" id="PTHR11521:SF1">
    <property type="entry name" value="TROPONIN T, SKELETAL MUSCLE"/>
    <property type="match status" value="1"/>
</dbReference>
<evidence type="ECO:0000256" key="1">
    <source>
        <dbReference type="ARBA" id="ARBA00008330"/>
    </source>
</evidence>
<dbReference type="GO" id="GO:0006937">
    <property type="term" value="P:regulation of muscle contraction"/>
    <property type="evidence" value="ECO:0007669"/>
    <property type="project" value="InterPro"/>
</dbReference>
<dbReference type="GO" id="GO:0006936">
    <property type="term" value="P:muscle contraction"/>
    <property type="evidence" value="ECO:0007669"/>
    <property type="project" value="TreeGrafter"/>
</dbReference>
<comment type="similarity">
    <text evidence="1">Belongs to the troponin T family.</text>
</comment>
<organism evidence="3 4">
    <name type="scientific">Macrostomum lignano</name>
    <dbReference type="NCBI Taxonomy" id="282301"/>
    <lineage>
        <taxon>Eukaryota</taxon>
        <taxon>Metazoa</taxon>
        <taxon>Spiralia</taxon>
        <taxon>Lophotrochozoa</taxon>
        <taxon>Platyhelminthes</taxon>
        <taxon>Rhabditophora</taxon>
        <taxon>Macrostomorpha</taxon>
        <taxon>Macrostomida</taxon>
        <taxon>Macrostomidae</taxon>
        <taxon>Macrostomum</taxon>
    </lineage>
</organism>
<dbReference type="PANTHER" id="PTHR11521">
    <property type="entry name" value="TROPONIN T"/>
    <property type="match status" value="1"/>
</dbReference>
<reference evidence="3 4" key="1">
    <citation type="submission" date="2017-06" db="EMBL/GenBank/DDBJ databases">
        <title>A platform for efficient transgenesis in Macrostomum lignano, a flatworm model organism for stem cell research.</title>
        <authorList>
            <person name="Berezikov E."/>
        </authorList>
    </citation>
    <scope>NUCLEOTIDE SEQUENCE [LARGE SCALE GENOMIC DNA]</scope>
    <source>
        <strain evidence="3">DV1</strain>
        <tissue evidence="3">Whole organism</tissue>
    </source>
</reference>
<feature type="compositionally biased region" description="Acidic residues" evidence="2">
    <location>
        <begin position="359"/>
        <end position="368"/>
    </location>
</feature>
<dbReference type="OrthoDB" id="330499at2759"/>
<dbReference type="STRING" id="282301.A0A267GYE5"/>
<feature type="compositionally biased region" description="Polar residues" evidence="2">
    <location>
        <begin position="263"/>
        <end position="276"/>
    </location>
</feature>
<dbReference type="GO" id="GO:0005861">
    <property type="term" value="C:troponin complex"/>
    <property type="evidence" value="ECO:0007669"/>
    <property type="project" value="InterPro"/>
</dbReference>
<comment type="caution">
    <text evidence="3">The sequence shown here is derived from an EMBL/GenBank/DDBJ whole genome shotgun (WGS) entry which is preliminary data.</text>
</comment>
<dbReference type="EMBL" id="NIVC01000095">
    <property type="protein sequence ID" value="PAA91050.1"/>
    <property type="molecule type" value="Genomic_DNA"/>
</dbReference>
<feature type="region of interest" description="Disordered" evidence="2">
    <location>
        <begin position="259"/>
        <end position="286"/>
    </location>
</feature>
<evidence type="ECO:0000313" key="4">
    <source>
        <dbReference type="Proteomes" id="UP000215902"/>
    </source>
</evidence>
<accession>A0A267GYE5</accession>
<evidence type="ECO:0000256" key="2">
    <source>
        <dbReference type="SAM" id="MobiDB-lite"/>
    </source>
</evidence>
<feature type="region of interest" description="Disordered" evidence="2">
    <location>
        <begin position="1"/>
        <end position="209"/>
    </location>
</feature>
<dbReference type="GO" id="GO:0045214">
    <property type="term" value="P:sarcomere organization"/>
    <property type="evidence" value="ECO:0007669"/>
    <property type="project" value="TreeGrafter"/>
</dbReference>
<dbReference type="InterPro" id="IPR027707">
    <property type="entry name" value="TNNT"/>
</dbReference>
<evidence type="ECO:0008006" key="5">
    <source>
        <dbReference type="Google" id="ProtNLM"/>
    </source>
</evidence>
<name>A0A267GYE5_9PLAT</name>
<feature type="compositionally biased region" description="Basic and acidic residues" evidence="2">
    <location>
        <begin position="185"/>
        <end position="204"/>
    </location>
</feature>
<dbReference type="InterPro" id="IPR038077">
    <property type="entry name" value="Troponin_sf"/>
</dbReference>
<proteinExistence type="inferred from homology"/>
<dbReference type="Pfam" id="PF00992">
    <property type="entry name" value="Troponin"/>
    <property type="match status" value="1"/>
</dbReference>
<protein>
    <recommendedName>
        <fullName evidence="5">Troponin T</fullName>
    </recommendedName>
</protein>
<dbReference type="Proteomes" id="UP000215902">
    <property type="component" value="Unassembled WGS sequence"/>
</dbReference>
<keyword evidence="4" id="KW-1185">Reference proteome</keyword>
<feature type="compositionally biased region" description="Basic and acidic residues" evidence="2">
    <location>
        <begin position="47"/>
        <end position="156"/>
    </location>
</feature>
<dbReference type="AlphaFoldDB" id="A0A267GYE5"/>
<dbReference type="Gene3D" id="1.20.5.350">
    <property type="match status" value="1"/>
</dbReference>